<name>A0A2T6KG15_9RHOB</name>
<dbReference type="Pfam" id="PF05199">
    <property type="entry name" value="GMC_oxred_C"/>
    <property type="match status" value="1"/>
</dbReference>
<gene>
    <name evidence="3" type="ORF">C8N45_10694</name>
</gene>
<keyword evidence="4" id="KW-1185">Reference proteome</keyword>
<organism evidence="3 4">
    <name type="scientific">Yoonia sediminilitoris</name>
    <dbReference type="NCBI Taxonomy" id="1286148"/>
    <lineage>
        <taxon>Bacteria</taxon>
        <taxon>Pseudomonadati</taxon>
        <taxon>Pseudomonadota</taxon>
        <taxon>Alphaproteobacteria</taxon>
        <taxon>Rhodobacterales</taxon>
        <taxon>Paracoccaceae</taxon>
        <taxon>Yoonia</taxon>
    </lineage>
</organism>
<dbReference type="Gene3D" id="3.50.50.60">
    <property type="entry name" value="FAD/NAD(P)-binding domain"/>
    <property type="match status" value="1"/>
</dbReference>
<dbReference type="PANTHER" id="PTHR11552">
    <property type="entry name" value="GLUCOSE-METHANOL-CHOLINE GMC OXIDOREDUCTASE"/>
    <property type="match status" value="1"/>
</dbReference>
<protein>
    <submittedName>
        <fullName evidence="3">GMC oxidoreductase</fullName>
    </submittedName>
</protein>
<dbReference type="Proteomes" id="UP000244523">
    <property type="component" value="Unassembled WGS sequence"/>
</dbReference>
<dbReference type="EMBL" id="QBUD01000006">
    <property type="protein sequence ID" value="PUB14220.1"/>
    <property type="molecule type" value="Genomic_DNA"/>
</dbReference>
<evidence type="ECO:0000313" key="4">
    <source>
        <dbReference type="Proteomes" id="UP000244523"/>
    </source>
</evidence>
<evidence type="ECO:0000256" key="1">
    <source>
        <dbReference type="ARBA" id="ARBA00010790"/>
    </source>
</evidence>
<dbReference type="InterPro" id="IPR012132">
    <property type="entry name" value="GMC_OxRdtase"/>
</dbReference>
<sequence>MPQYQADHELVKTAGDIASTIFHPVVTARMGADPDAVVEGALRVNGLAGIRVVDASVMPRITSGNTNSPTIIIAEKAAEMINAAAKSHAGV</sequence>
<dbReference type="SUPFAM" id="SSF51905">
    <property type="entry name" value="FAD/NAD(P)-binding domain"/>
    <property type="match status" value="1"/>
</dbReference>
<dbReference type="InterPro" id="IPR007867">
    <property type="entry name" value="GMC_OxRtase_C"/>
</dbReference>
<comment type="caution">
    <text evidence="3">The sequence shown here is derived from an EMBL/GenBank/DDBJ whole genome shotgun (WGS) entry which is preliminary data.</text>
</comment>
<accession>A0A2T6KG15</accession>
<evidence type="ECO:0000313" key="3">
    <source>
        <dbReference type="EMBL" id="PUB14220.1"/>
    </source>
</evidence>
<dbReference type="AlphaFoldDB" id="A0A2T6KG15"/>
<dbReference type="GO" id="GO:0050660">
    <property type="term" value="F:flavin adenine dinucleotide binding"/>
    <property type="evidence" value="ECO:0007669"/>
    <property type="project" value="InterPro"/>
</dbReference>
<comment type="similarity">
    <text evidence="1">Belongs to the GMC oxidoreductase family.</text>
</comment>
<proteinExistence type="inferred from homology"/>
<evidence type="ECO:0000259" key="2">
    <source>
        <dbReference type="Pfam" id="PF05199"/>
    </source>
</evidence>
<reference evidence="3 4" key="1">
    <citation type="submission" date="2018-04" db="EMBL/GenBank/DDBJ databases">
        <title>Genomic Encyclopedia of Archaeal and Bacterial Type Strains, Phase II (KMG-II): from individual species to whole genera.</title>
        <authorList>
            <person name="Goeker M."/>
        </authorList>
    </citation>
    <scope>NUCLEOTIDE SEQUENCE [LARGE SCALE GENOMIC DNA]</scope>
    <source>
        <strain evidence="3 4">DSM 29955</strain>
    </source>
</reference>
<feature type="domain" description="Glucose-methanol-choline oxidoreductase C-terminal" evidence="2">
    <location>
        <begin position="5"/>
        <end position="74"/>
    </location>
</feature>
<dbReference type="PANTHER" id="PTHR11552:SF147">
    <property type="entry name" value="CHOLINE DEHYDROGENASE, MITOCHONDRIAL"/>
    <property type="match status" value="1"/>
</dbReference>
<dbReference type="GO" id="GO:0016614">
    <property type="term" value="F:oxidoreductase activity, acting on CH-OH group of donors"/>
    <property type="evidence" value="ECO:0007669"/>
    <property type="project" value="InterPro"/>
</dbReference>
<dbReference type="InterPro" id="IPR036188">
    <property type="entry name" value="FAD/NAD-bd_sf"/>
</dbReference>